<evidence type="ECO:0000256" key="1">
    <source>
        <dbReference type="SAM" id="Phobius"/>
    </source>
</evidence>
<feature type="domain" description="Deltamethrin resistance protein prag01" evidence="2">
    <location>
        <begin position="39"/>
        <end position="90"/>
    </location>
</feature>
<keyword evidence="1" id="KW-0472">Membrane</keyword>
<dbReference type="AlphaFoldDB" id="A0AAV1ZYQ8"/>
<protein>
    <recommendedName>
        <fullName evidence="2">Deltamethrin resistance protein prag01 domain-containing protein</fullName>
    </recommendedName>
</protein>
<dbReference type="Proteomes" id="UP001497382">
    <property type="component" value="Unassembled WGS sequence"/>
</dbReference>
<organism evidence="3 4">
    <name type="scientific">Larinioides sclopetarius</name>
    <dbReference type="NCBI Taxonomy" id="280406"/>
    <lineage>
        <taxon>Eukaryota</taxon>
        <taxon>Metazoa</taxon>
        <taxon>Ecdysozoa</taxon>
        <taxon>Arthropoda</taxon>
        <taxon>Chelicerata</taxon>
        <taxon>Arachnida</taxon>
        <taxon>Araneae</taxon>
        <taxon>Araneomorphae</taxon>
        <taxon>Entelegynae</taxon>
        <taxon>Araneoidea</taxon>
        <taxon>Araneidae</taxon>
        <taxon>Larinioides</taxon>
    </lineage>
</organism>
<sequence>MLSKSLLRASNSLAKVFKSPRSCRNMSDYAPTVKEPHMNDIPVPHEPFEVGYKKRQVGNNFVLFSGIAFFTFSAFFVINSGVLYPNLTPPKKNPE</sequence>
<dbReference type="InterPro" id="IPR031973">
    <property type="entry name" value="Deltameth_res_prag01"/>
</dbReference>
<gene>
    <name evidence="3" type="ORF">LARSCL_LOCUS8581</name>
</gene>
<feature type="transmembrane region" description="Helical" evidence="1">
    <location>
        <begin position="61"/>
        <end position="84"/>
    </location>
</feature>
<keyword evidence="1" id="KW-0812">Transmembrane</keyword>
<name>A0AAV1ZYQ8_9ARAC</name>
<accession>A0AAV1ZYQ8</accession>
<proteinExistence type="predicted"/>
<comment type="caution">
    <text evidence="3">The sequence shown here is derived from an EMBL/GenBank/DDBJ whole genome shotgun (WGS) entry which is preliminary data.</text>
</comment>
<keyword evidence="4" id="KW-1185">Reference proteome</keyword>
<dbReference type="Pfam" id="PF16020">
    <property type="entry name" value="Deltameth_res"/>
    <property type="match status" value="1"/>
</dbReference>
<evidence type="ECO:0000259" key="2">
    <source>
        <dbReference type="Pfam" id="PF16020"/>
    </source>
</evidence>
<dbReference type="EMBL" id="CAXIEN010000092">
    <property type="protein sequence ID" value="CAL1276329.1"/>
    <property type="molecule type" value="Genomic_DNA"/>
</dbReference>
<evidence type="ECO:0000313" key="4">
    <source>
        <dbReference type="Proteomes" id="UP001497382"/>
    </source>
</evidence>
<keyword evidence="1" id="KW-1133">Transmembrane helix</keyword>
<reference evidence="3 4" key="1">
    <citation type="submission" date="2024-04" db="EMBL/GenBank/DDBJ databases">
        <authorList>
            <person name="Rising A."/>
            <person name="Reimegard J."/>
            <person name="Sonavane S."/>
            <person name="Akerstrom W."/>
            <person name="Nylinder S."/>
            <person name="Hedman E."/>
            <person name="Kallberg Y."/>
        </authorList>
    </citation>
    <scope>NUCLEOTIDE SEQUENCE [LARGE SCALE GENOMIC DNA]</scope>
</reference>
<evidence type="ECO:0000313" key="3">
    <source>
        <dbReference type="EMBL" id="CAL1276329.1"/>
    </source>
</evidence>